<organism evidence="2 3">
    <name type="scientific">Rattus norvegicus</name>
    <name type="common">Rat</name>
    <dbReference type="NCBI Taxonomy" id="10116"/>
    <lineage>
        <taxon>Eukaryota</taxon>
        <taxon>Metazoa</taxon>
        <taxon>Chordata</taxon>
        <taxon>Craniata</taxon>
        <taxon>Vertebrata</taxon>
        <taxon>Euteleostomi</taxon>
        <taxon>Mammalia</taxon>
        <taxon>Eutheria</taxon>
        <taxon>Euarchontoglires</taxon>
        <taxon>Glires</taxon>
        <taxon>Rodentia</taxon>
        <taxon>Myomorpha</taxon>
        <taxon>Muroidea</taxon>
        <taxon>Muridae</taxon>
        <taxon>Murinae</taxon>
        <taxon>Rattus</taxon>
    </lineage>
</organism>
<proteinExistence type="predicted"/>
<dbReference type="AlphaFoldDB" id="A6IPT0"/>
<protein>
    <submittedName>
        <fullName evidence="2">RCG36464</fullName>
    </submittedName>
</protein>
<accession>A6IPT0</accession>
<feature type="non-terminal residue" evidence="2">
    <location>
        <position position="1"/>
    </location>
</feature>
<evidence type="ECO:0000313" key="2">
    <source>
        <dbReference type="EMBL" id="EDL96083.1"/>
    </source>
</evidence>
<feature type="region of interest" description="Disordered" evidence="1">
    <location>
        <begin position="37"/>
        <end position="84"/>
    </location>
</feature>
<reference evidence="2 3" key="1">
    <citation type="submission" date="2005-09" db="EMBL/GenBank/DDBJ databases">
        <authorList>
            <person name="Mural R.J."/>
            <person name="Li P.W."/>
            <person name="Adams M.D."/>
            <person name="Amanatides P.G."/>
            <person name="Baden-Tillson H."/>
            <person name="Barnstead M."/>
            <person name="Chin S.H."/>
            <person name="Dew I."/>
            <person name="Evans C.A."/>
            <person name="Ferriera S."/>
            <person name="Flanigan M."/>
            <person name="Fosler C."/>
            <person name="Glodek A."/>
            <person name="Gu Z."/>
            <person name="Holt R.A."/>
            <person name="Jennings D."/>
            <person name="Kraft C.L."/>
            <person name="Lu F."/>
            <person name="Nguyen T."/>
            <person name="Nusskern D.R."/>
            <person name="Pfannkoch C.M."/>
            <person name="Sitter C."/>
            <person name="Sutton G.G."/>
            <person name="Venter J.C."/>
            <person name="Wang Z."/>
            <person name="Woodage T."/>
            <person name="Zheng X.H."/>
            <person name="Zhong F."/>
        </authorList>
    </citation>
    <scope>NUCLEOTIDE SEQUENCE [LARGE SCALE GENOMIC DNA]</scope>
    <source>
        <strain>BN</strain>
        <strain evidence="3">Sprague-Dawley</strain>
    </source>
</reference>
<evidence type="ECO:0000256" key="1">
    <source>
        <dbReference type="SAM" id="MobiDB-lite"/>
    </source>
</evidence>
<name>A6IPT0_RAT</name>
<dbReference type="EMBL" id="CH473966">
    <property type="protein sequence ID" value="EDL96083.1"/>
    <property type="molecule type" value="Genomic_DNA"/>
</dbReference>
<dbReference type="Proteomes" id="UP000234681">
    <property type="component" value="Chromosome X"/>
</dbReference>
<sequence>SLETLYTQESLSSGSAGAAVPLRAPAFGRAALKDYKTSGVKSPEIQEKPCPTRTPPPGTSTYCSGSVGTIHPQQPEVPAPLPASCQGRGTRRALDSGSLCSNLHRFYFRTGTSLG</sequence>
<evidence type="ECO:0000313" key="3">
    <source>
        <dbReference type="Proteomes" id="UP000234681"/>
    </source>
</evidence>
<feature type="non-terminal residue" evidence="2">
    <location>
        <position position="115"/>
    </location>
</feature>
<gene>
    <name evidence="2" type="ORF">rCG_36464</name>
</gene>